<dbReference type="AlphaFoldDB" id="A0AA88HL68"/>
<dbReference type="GO" id="GO:0001654">
    <property type="term" value="P:eye development"/>
    <property type="evidence" value="ECO:0007669"/>
    <property type="project" value="UniProtKB-ARBA"/>
</dbReference>
<dbReference type="GO" id="GO:0006355">
    <property type="term" value="P:regulation of DNA-templated transcription"/>
    <property type="evidence" value="ECO:0007669"/>
    <property type="project" value="InterPro"/>
</dbReference>
<sequence length="700" mass="78502">METIGQDAANDDVGVIHIQAEDNTFDSTDEVINVTSSSDIERNRANCTPVDDNTLEYFPLSRYNSSSNIHENVSEPQTGFGNVDNLVLNNSNGVCNSNCSLCLVEKNSAANGDLNVDQRELILEEQPQQIQDVPGSNLDFNSKNWSDFHTLMNAAVSDYTKEEPILGRSSEGASRPDSQPSFLPFPLTFYDPYSYWKNYFRDLNPTKDEGDHPGTSILNNNHTWSEKVGNILAHTHHIRTRKSEDAATNLQVPSYHDFPCQNRLGLSRINDSFSNVESYQGYTLTAMPKQPYYRRPFYNYQSSSRFEHGKPAAAASDFPFFCGYNQSSSFNNTVNERLLSNQAQSNPSSQIYLEMPYKGESSLAEKPCTDTASEAGPSGNYFTEYANPETSSRTSSPTPASTFLQKELAPHPPYATLIGRNLASVRSPANSPFSSSQPHISKYQQNQSSSSKFIDRLRHPGASSAFSGHFDLEQHSHSFTHSFQHASTTTEDNQAGSNNQDMYAEYLLKRSCTANSSLYRHKLASVTPFPNKVMGPEAKKILENWFYENIHDPYPSRNEKEALSLKTGLSIPKISSWFCSTRKKVIDRDPTAFVMKHKGRRHITHGYLPRQNYAENMHNCAENMHNYAENMHNHAENMHNHASYPPPPILHSHVVDLPSRLAMAFAASSQSSASLYPNMVIQDHSDEDHPLTISDTPEPQ</sequence>
<feature type="compositionally biased region" description="Polar residues" evidence="6">
    <location>
        <begin position="427"/>
        <end position="443"/>
    </location>
</feature>
<evidence type="ECO:0000313" key="9">
    <source>
        <dbReference type="Proteomes" id="UP001187531"/>
    </source>
</evidence>
<name>A0AA88HL68_ARTSF</name>
<evidence type="ECO:0000256" key="6">
    <source>
        <dbReference type="SAM" id="MobiDB-lite"/>
    </source>
</evidence>
<feature type="region of interest" description="Disordered" evidence="6">
    <location>
        <begin position="426"/>
        <end position="451"/>
    </location>
</feature>
<dbReference type="SUPFAM" id="SSF46689">
    <property type="entry name" value="Homeodomain-like"/>
    <property type="match status" value="1"/>
</dbReference>
<dbReference type="SMART" id="SM00389">
    <property type="entry name" value="HOX"/>
    <property type="match status" value="1"/>
</dbReference>
<dbReference type="GO" id="GO:0000987">
    <property type="term" value="F:cis-regulatory region sequence-specific DNA binding"/>
    <property type="evidence" value="ECO:0007669"/>
    <property type="project" value="UniProtKB-ARBA"/>
</dbReference>
<gene>
    <name evidence="8" type="ORF">QYM36_009185</name>
</gene>
<dbReference type="GO" id="GO:0048646">
    <property type="term" value="P:anatomical structure formation involved in morphogenesis"/>
    <property type="evidence" value="ECO:0007669"/>
    <property type="project" value="UniProtKB-ARBA"/>
</dbReference>
<evidence type="ECO:0000256" key="1">
    <source>
        <dbReference type="ARBA" id="ARBA00004123"/>
    </source>
</evidence>
<comment type="subcellular location">
    <subcellularLocation>
        <location evidence="1 5">Nucleus</location>
    </subcellularLocation>
</comment>
<evidence type="ECO:0000259" key="7">
    <source>
        <dbReference type="PROSITE" id="PS50071"/>
    </source>
</evidence>
<reference evidence="8" key="1">
    <citation type="submission" date="2023-07" db="EMBL/GenBank/DDBJ databases">
        <title>Chromosome-level genome assembly of Artemia franciscana.</title>
        <authorList>
            <person name="Jo E."/>
        </authorList>
    </citation>
    <scope>NUCLEOTIDE SEQUENCE</scope>
    <source>
        <tissue evidence="8">Whole body</tissue>
    </source>
</reference>
<dbReference type="Gene3D" id="1.10.10.60">
    <property type="entry name" value="Homeodomain-like"/>
    <property type="match status" value="1"/>
</dbReference>
<dbReference type="InterPro" id="IPR008422">
    <property type="entry name" value="KN_HD"/>
</dbReference>
<dbReference type="GO" id="GO:0005634">
    <property type="term" value="C:nucleus"/>
    <property type="evidence" value="ECO:0007669"/>
    <property type="project" value="UniProtKB-SubCell"/>
</dbReference>
<dbReference type="PANTHER" id="PTHR11850">
    <property type="entry name" value="HOMEOBOX PROTEIN TRANSCRIPTION FACTORS"/>
    <property type="match status" value="1"/>
</dbReference>
<proteinExistence type="predicted"/>
<dbReference type="InterPro" id="IPR001356">
    <property type="entry name" value="HD"/>
</dbReference>
<protein>
    <recommendedName>
        <fullName evidence="7">Homeobox domain-containing protein</fullName>
    </recommendedName>
</protein>
<dbReference type="InterPro" id="IPR050224">
    <property type="entry name" value="TALE_homeobox"/>
</dbReference>
<evidence type="ECO:0000313" key="8">
    <source>
        <dbReference type="EMBL" id="KAK2713228.1"/>
    </source>
</evidence>
<feature type="compositionally biased region" description="Low complexity" evidence="6">
    <location>
        <begin position="388"/>
        <end position="401"/>
    </location>
</feature>
<comment type="caution">
    <text evidence="8">The sequence shown here is derived from an EMBL/GenBank/DDBJ whole genome shotgun (WGS) entry which is preliminary data.</text>
</comment>
<evidence type="ECO:0000256" key="2">
    <source>
        <dbReference type="ARBA" id="ARBA00023125"/>
    </source>
</evidence>
<dbReference type="Pfam" id="PF05920">
    <property type="entry name" value="Homeobox_KN"/>
    <property type="match status" value="1"/>
</dbReference>
<dbReference type="InterPro" id="IPR009057">
    <property type="entry name" value="Homeodomain-like_sf"/>
</dbReference>
<dbReference type="EMBL" id="JAVRJZ010000014">
    <property type="protein sequence ID" value="KAK2713228.1"/>
    <property type="molecule type" value="Genomic_DNA"/>
</dbReference>
<organism evidence="8 9">
    <name type="scientific">Artemia franciscana</name>
    <name type="common">Brine shrimp</name>
    <name type="synonym">Artemia sanfranciscana</name>
    <dbReference type="NCBI Taxonomy" id="6661"/>
    <lineage>
        <taxon>Eukaryota</taxon>
        <taxon>Metazoa</taxon>
        <taxon>Ecdysozoa</taxon>
        <taxon>Arthropoda</taxon>
        <taxon>Crustacea</taxon>
        <taxon>Branchiopoda</taxon>
        <taxon>Anostraca</taxon>
        <taxon>Artemiidae</taxon>
        <taxon>Artemia</taxon>
    </lineage>
</organism>
<dbReference type="Proteomes" id="UP001187531">
    <property type="component" value="Unassembled WGS sequence"/>
</dbReference>
<evidence type="ECO:0000256" key="4">
    <source>
        <dbReference type="ARBA" id="ARBA00023242"/>
    </source>
</evidence>
<feature type="domain" description="Homeobox" evidence="7">
    <location>
        <begin position="542"/>
        <end position="588"/>
    </location>
</feature>
<keyword evidence="3 5" id="KW-0371">Homeobox</keyword>
<feature type="DNA-binding region" description="Homeobox" evidence="5">
    <location>
        <begin position="544"/>
        <end position="589"/>
    </location>
</feature>
<evidence type="ECO:0000256" key="5">
    <source>
        <dbReference type="PROSITE-ProRule" id="PRU00108"/>
    </source>
</evidence>
<keyword evidence="2 5" id="KW-0238">DNA-binding</keyword>
<feature type="region of interest" description="Disordered" evidence="6">
    <location>
        <begin position="363"/>
        <end position="401"/>
    </location>
</feature>
<keyword evidence="9" id="KW-1185">Reference proteome</keyword>
<dbReference type="CDD" id="cd00086">
    <property type="entry name" value="homeodomain"/>
    <property type="match status" value="1"/>
</dbReference>
<dbReference type="PROSITE" id="PS50071">
    <property type="entry name" value="HOMEOBOX_2"/>
    <property type="match status" value="1"/>
</dbReference>
<evidence type="ECO:0000256" key="3">
    <source>
        <dbReference type="ARBA" id="ARBA00023155"/>
    </source>
</evidence>
<dbReference type="EMBL" id="JAVRJZ010000014">
    <property type="protein sequence ID" value="KAK2713229.1"/>
    <property type="molecule type" value="Genomic_DNA"/>
</dbReference>
<keyword evidence="4 5" id="KW-0539">Nucleus</keyword>
<accession>A0AA88HL68</accession>